<reference evidence="1" key="1">
    <citation type="submission" date="2020-03" db="EMBL/GenBank/DDBJ databases">
        <title>Hybrid Assembly of Korean Phytophthora infestans isolates.</title>
        <authorList>
            <person name="Prokchorchik M."/>
            <person name="Lee Y."/>
            <person name="Seo J."/>
            <person name="Cho J.-H."/>
            <person name="Park Y.-E."/>
            <person name="Jang D.-C."/>
            <person name="Im J.-S."/>
            <person name="Choi J.-G."/>
            <person name="Park H.-J."/>
            <person name="Lee G.-B."/>
            <person name="Lee Y.-G."/>
            <person name="Hong S.-Y."/>
            <person name="Cho K."/>
            <person name="Sohn K.H."/>
        </authorList>
    </citation>
    <scope>NUCLEOTIDE SEQUENCE</scope>
    <source>
        <strain evidence="1">KR_2_A2</strain>
    </source>
</reference>
<dbReference type="Proteomes" id="UP000704712">
    <property type="component" value="Unassembled WGS sequence"/>
</dbReference>
<comment type="caution">
    <text evidence="1">The sequence shown here is derived from an EMBL/GenBank/DDBJ whole genome shotgun (WGS) entry which is preliminary data.</text>
</comment>
<organism evidence="1 2">
    <name type="scientific">Phytophthora infestans</name>
    <name type="common">Potato late blight agent</name>
    <name type="synonym">Botrytis infestans</name>
    <dbReference type="NCBI Taxonomy" id="4787"/>
    <lineage>
        <taxon>Eukaryota</taxon>
        <taxon>Sar</taxon>
        <taxon>Stramenopiles</taxon>
        <taxon>Oomycota</taxon>
        <taxon>Peronosporomycetes</taxon>
        <taxon>Peronosporales</taxon>
        <taxon>Peronosporaceae</taxon>
        <taxon>Phytophthora</taxon>
    </lineage>
</organism>
<evidence type="ECO:0000313" key="1">
    <source>
        <dbReference type="EMBL" id="KAF4141511.1"/>
    </source>
</evidence>
<accession>A0A8S9UL37</accession>
<proteinExistence type="predicted"/>
<evidence type="ECO:0000313" key="2">
    <source>
        <dbReference type="Proteomes" id="UP000704712"/>
    </source>
</evidence>
<gene>
    <name evidence="1" type="ORF">GN958_ATG09309</name>
</gene>
<sequence length="136" mass="14120">MLSVLRPESATPVAPASPSPLLLPDPLFLLIETLPWLRLPSSCVESESLSLTTRLLVLFVWLSIRLTTALAVDGDGTVCGGTEVVGEDVDLELLASEDIASDKPKLFPGVVDIPSSAVGAQVVDAGVETLSKGVVG</sequence>
<dbReference type="AlphaFoldDB" id="A0A8S9UL37"/>
<dbReference type="EMBL" id="JAACNO010001339">
    <property type="protein sequence ID" value="KAF4141511.1"/>
    <property type="molecule type" value="Genomic_DNA"/>
</dbReference>
<name>A0A8S9UL37_PHYIN</name>
<protein>
    <submittedName>
        <fullName evidence="1">Uncharacterized protein</fullName>
    </submittedName>
</protein>